<comment type="caution">
    <text evidence="2">The sequence shown here is derived from an EMBL/GenBank/DDBJ whole genome shotgun (WGS) entry which is preliminary data.</text>
</comment>
<keyword evidence="1" id="KW-0812">Transmembrane</keyword>
<gene>
    <name evidence="2" type="ORF">I6U50_00125</name>
</gene>
<feature type="transmembrane region" description="Helical" evidence="1">
    <location>
        <begin position="30"/>
        <end position="51"/>
    </location>
</feature>
<sequence>MKRHFEIAFVFLLIIISLKFFDARFLDNSLLNYLLFLTLIVTVFISVPYVLPPNKGFVFPVQLLLIAMFISIIMAGLYWDQSLLDSLIAVAPYLIVFIFFYLWHIQFPVNILEKIIVFYGSLYILLYVFEFVTSGTVYFGKPLWGDEFLVSRGITRIIFPGGGVFVLTSFIAINKLTSQDKNRWFWLLLAIAGIVIPVMQVTRQFIVGILLIYLYHVIRSIRIWKKLVVFASLVSIIIFLQYVNHPIIDGLIDSTRNDANLGSNYIRVLAGEFFLTDFSPNLSTQILGNGVPYFGVSNFGLYVDSLGVTQEYFLSDVGIIAVYVMFGVLAIIAYLLIFIKSFIIPLPENFQYLKYYLWFMLLTSLTWYTTYHYHYLIITVYVLYMYQAVYLGQGNDKSQEPEPAKEIDREMMISK</sequence>
<feature type="transmembrane region" description="Helical" evidence="1">
    <location>
        <begin position="227"/>
        <end position="244"/>
    </location>
</feature>
<keyword evidence="3" id="KW-1185">Reference proteome</keyword>
<dbReference type="EMBL" id="JAEHNY010000001">
    <property type="protein sequence ID" value="MBI6118425.1"/>
    <property type="molecule type" value="Genomic_DNA"/>
</dbReference>
<name>A0ABS0TBK8_9FLAO</name>
<feature type="transmembrane region" description="Helical" evidence="1">
    <location>
        <begin position="116"/>
        <end position="141"/>
    </location>
</feature>
<proteinExistence type="predicted"/>
<feature type="transmembrane region" description="Helical" evidence="1">
    <location>
        <begin position="6"/>
        <end position="23"/>
    </location>
</feature>
<evidence type="ECO:0000313" key="2">
    <source>
        <dbReference type="EMBL" id="MBI6118425.1"/>
    </source>
</evidence>
<organism evidence="2 3">
    <name type="scientific">Salegentibacter maritimus</name>
    <dbReference type="NCBI Taxonomy" id="2794347"/>
    <lineage>
        <taxon>Bacteria</taxon>
        <taxon>Pseudomonadati</taxon>
        <taxon>Bacteroidota</taxon>
        <taxon>Flavobacteriia</taxon>
        <taxon>Flavobacteriales</taxon>
        <taxon>Flavobacteriaceae</taxon>
        <taxon>Salegentibacter</taxon>
    </lineage>
</organism>
<feature type="transmembrane region" description="Helical" evidence="1">
    <location>
        <begin position="57"/>
        <end position="79"/>
    </location>
</feature>
<evidence type="ECO:0000313" key="3">
    <source>
        <dbReference type="Proteomes" id="UP000635665"/>
    </source>
</evidence>
<feature type="transmembrane region" description="Helical" evidence="1">
    <location>
        <begin position="351"/>
        <end position="368"/>
    </location>
</feature>
<feature type="transmembrane region" description="Helical" evidence="1">
    <location>
        <begin position="317"/>
        <end position="339"/>
    </location>
</feature>
<feature type="transmembrane region" description="Helical" evidence="1">
    <location>
        <begin position="86"/>
        <end position="104"/>
    </location>
</feature>
<keyword evidence="1" id="KW-0472">Membrane</keyword>
<evidence type="ECO:0000256" key="1">
    <source>
        <dbReference type="SAM" id="Phobius"/>
    </source>
</evidence>
<reference evidence="2 3" key="1">
    <citation type="submission" date="2020-12" db="EMBL/GenBank/DDBJ databases">
        <title>Salegentibacter orientalis sp. nov., isolated from costal sediment.</title>
        <authorList>
            <person name="Lian F.-B."/>
        </authorList>
    </citation>
    <scope>NUCLEOTIDE SEQUENCE [LARGE SCALE GENOMIC DNA]</scope>
    <source>
        <strain evidence="2 3">F60176</strain>
    </source>
</reference>
<dbReference type="RefSeq" id="WP_198637423.1">
    <property type="nucleotide sequence ID" value="NZ_JAEHNY010000001.1"/>
</dbReference>
<feature type="transmembrane region" description="Helical" evidence="1">
    <location>
        <begin position="185"/>
        <end position="215"/>
    </location>
</feature>
<accession>A0ABS0TBK8</accession>
<keyword evidence="1" id="KW-1133">Transmembrane helix</keyword>
<feature type="transmembrane region" description="Helical" evidence="1">
    <location>
        <begin position="374"/>
        <end position="392"/>
    </location>
</feature>
<dbReference type="Proteomes" id="UP000635665">
    <property type="component" value="Unassembled WGS sequence"/>
</dbReference>
<protein>
    <submittedName>
        <fullName evidence="2">Uncharacterized protein</fullName>
    </submittedName>
</protein>
<feature type="transmembrane region" description="Helical" evidence="1">
    <location>
        <begin position="153"/>
        <end position="173"/>
    </location>
</feature>